<comment type="caution">
    <text evidence="1">The sequence shown here is derived from an EMBL/GenBank/DDBJ whole genome shotgun (WGS) entry which is preliminary data.</text>
</comment>
<dbReference type="Gene3D" id="3.30.420.10">
    <property type="entry name" value="Ribonuclease H-like superfamily/Ribonuclease H"/>
    <property type="match status" value="1"/>
</dbReference>
<dbReference type="GO" id="GO:0003676">
    <property type="term" value="F:nucleic acid binding"/>
    <property type="evidence" value="ECO:0007669"/>
    <property type="project" value="InterPro"/>
</dbReference>
<dbReference type="Proteomes" id="UP000481153">
    <property type="component" value="Unassembled WGS sequence"/>
</dbReference>
<dbReference type="VEuPathDB" id="FungiDB:AeMF1_016452"/>
<dbReference type="PANTHER" id="PTHR47169">
    <property type="entry name" value="OS01G0541250 PROTEIN"/>
    <property type="match status" value="1"/>
</dbReference>
<evidence type="ECO:0000313" key="2">
    <source>
        <dbReference type="Proteomes" id="UP000481153"/>
    </source>
</evidence>
<organism evidence="1 2">
    <name type="scientific">Aphanomyces euteiches</name>
    <dbReference type="NCBI Taxonomy" id="100861"/>
    <lineage>
        <taxon>Eukaryota</taxon>
        <taxon>Sar</taxon>
        <taxon>Stramenopiles</taxon>
        <taxon>Oomycota</taxon>
        <taxon>Saprolegniomycetes</taxon>
        <taxon>Saprolegniales</taxon>
        <taxon>Verrucalvaceae</taxon>
        <taxon>Aphanomyces</taxon>
    </lineage>
</organism>
<name>A0A6G0WCP7_9STRA</name>
<accession>A0A6G0WCP7</accession>
<dbReference type="InterPro" id="IPR036397">
    <property type="entry name" value="RNaseH_sf"/>
</dbReference>
<reference evidence="1 2" key="1">
    <citation type="submission" date="2019-07" db="EMBL/GenBank/DDBJ databases">
        <title>Genomics analysis of Aphanomyces spp. identifies a new class of oomycete effector associated with host adaptation.</title>
        <authorList>
            <person name="Gaulin E."/>
        </authorList>
    </citation>
    <scope>NUCLEOTIDE SEQUENCE [LARGE SCALE GENOMIC DNA]</scope>
    <source>
        <strain evidence="1 2">ATCC 201684</strain>
    </source>
</reference>
<dbReference type="EMBL" id="VJMJ01000253">
    <property type="protein sequence ID" value="KAF0725062.1"/>
    <property type="molecule type" value="Genomic_DNA"/>
</dbReference>
<protein>
    <recommendedName>
        <fullName evidence="3">Transposase Tc1-like domain-containing protein</fullName>
    </recommendedName>
</protein>
<dbReference type="AlphaFoldDB" id="A0A6G0WCP7"/>
<evidence type="ECO:0000313" key="1">
    <source>
        <dbReference type="EMBL" id="KAF0725062.1"/>
    </source>
</evidence>
<evidence type="ECO:0008006" key="3">
    <source>
        <dbReference type="Google" id="ProtNLM"/>
    </source>
</evidence>
<sequence>MKLKPGAICDVAAKFGVTAKTISRIWRRADIDVNCGRVLCSDVSSRRTGNVGRKLKWLDVAGRINRTSFNRRTSLRKTAKALQMPYTTLQRYFKRGVVVKYRSNVKPKLTEANKLARVKWALDHVRHRGGLYVDDMMDVVHIDEKWFFMTKLKTNYYLAPDEEPPHRTERSKQHITKVMFMAAVARPRWDEATRTWLDGKIGVWPFVIEVPAARSSRNRPAGTLELQTIPVNKETYKDMLLTKVITAIKEKWPLGSTRNVVIQQDNATPHVAAFDDDVSAACTDGEWNMIVRNQPPNSPDMNVLDLGFFRAIQSLQENCHSRYMMEIIDAVNSAWRDVEARTLNNNFLTLQACLQEVLKIEGDNKYKIPHMRKSSLLACGMLPGVLPCDATEFNRCCDLLDGVDIEERFQVLAEEVKNDLDMSEICTALEGIGVGGLDMESCGEDVDEVESDGENLEFIPRILGLNLE</sequence>
<dbReference type="PANTHER" id="PTHR47169:SF2">
    <property type="entry name" value="OS01G0541250 PROTEIN"/>
    <property type="match status" value="1"/>
</dbReference>
<keyword evidence="2" id="KW-1185">Reference proteome</keyword>
<gene>
    <name evidence="1" type="ORF">Ae201684_016460</name>
</gene>
<proteinExistence type="predicted"/>